<comment type="caution">
    <text evidence="4">The sequence shown here is derived from an EMBL/GenBank/DDBJ whole genome shotgun (WGS) entry which is preliminary data.</text>
</comment>
<feature type="transmembrane region" description="Helical" evidence="2">
    <location>
        <begin position="12"/>
        <end position="36"/>
    </location>
</feature>
<evidence type="ECO:0000313" key="4">
    <source>
        <dbReference type="EMBL" id="MBO8469554.1"/>
    </source>
</evidence>
<accession>A0A9D9ICZ0</accession>
<keyword evidence="2" id="KW-0472">Membrane</keyword>
<feature type="coiled-coil region" evidence="1">
    <location>
        <begin position="341"/>
        <end position="375"/>
    </location>
</feature>
<dbReference type="GO" id="GO:0000155">
    <property type="term" value="F:phosphorelay sensor kinase activity"/>
    <property type="evidence" value="ECO:0007669"/>
    <property type="project" value="InterPro"/>
</dbReference>
<dbReference type="Proteomes" id="UP000810292">
    <property type="component" value="Unassembled WGS sequence"/>
</dbReference>
<evidence type="ECO:0000256" key="2">
    <source>
        <dbReference type="SAM" id="Phobius"/>
    </source>
</evidence>
<gene>
    <name evidence="4" type="ORF">IAA72_07205</name>
</gene>
<name>A0A9D9ICZ0_9SPIO</name>
<dbReference type="PANTHER" id="PTHR42713:SF2">
    <property type="entry name" value="TWO-COMPONENT SENSOR KINASE YESM"/>
    <property type="match status" value="1"/>
</dbReference>
<dbReference type="Gene3D" id="6.10.340.10">
    <property type="match status" value="1"/>
</dbReference>
<evidence type="ECO:0000313" key="5">
    <source>
        <dbReference type="Proteomes" id="UP000810292"/>
    </source>
</evidence>
<evidence type="ECO:0000256" key="1">
    <source>
        <dbReference type="SAM" id="Coils"/>
    </source>
</evidence>
<organism evidence="4 5">
    <name type="scientific">Candidatus Ornithospirochaeta stercoravium</name>
    <dbReference type="NCBI Taxonomy" id="2840897"/>
    <lineage>
        <taxon>Bacteria</taxon>
        <taxon>Pseudomonadati</taxon>
        <taxon>Spirochaetota</taxon>
        <taxon>Spirochaetia</taxon>
        <taxon>Spirochaetales</taxon>
        <taxon>Spirochaetaceae</taxon>
        <taxon>Spirochaetaceae incertae sedis</taxon>
        <taxon>Candidatus Ornithospirochaeta</taxon>
    </lineage>
</organism>
<dbReference type="PANTHER" id="PTHR42713">
    <property type="entry name" value="HISTIDINE KINASE-RELATED"/>
    <property type="match status" value="1"/>
</dbReference>
<dbReference type="GO" id="GO:0016020">
    <property type="term" value="C:membrane"/>
    <property type="evidence" value="ECO:0007669"/>
    <property type="project" value="InterPro"/>
</dbReference>
<dbReference type="EMBL" id="JADIMF010000116">
    <property type="protein sequence ID" value="MBO8469554.1"/>
    <property type="molecule type" value="Genomic_DNA"/>
</dbReference>
<dbReference type="InterPro" id="IPR010559">
    <property type="entry name" value="Sig_transdc_His_kin_internal"/>
</dbReference>
<keyword evidence="2" id="KW-0812">Transmembrane</keyword>
<dbReference type="InterPro" id="IPR051552">
    <property type="entry name" value="HptR"/>
</dbReference>
<protein>
    <submittedName>
        <fullName evidence="4">Histidine kinase</fullName>
    </submittedName>
</protein>
<sequence>MKFRKSGLLQGSFLKELLLTTLLVFMCSSIVSLFLYNHYYTNQMRSTYEDKIKSDSELILDMIQGQIRELQIHASTIGKDTNLANYLNRYVRNPDSTLYYTEFESEAIDELNTLYLLFSDLLDSSAFIAGEKVFSNYQLYERHDSFPEEFVSTLYSSDDDSFTRILPPMENPIFTPGSYVIPIVFRYETFNGSVSFLIAFISCQKLAMMIADTYLSYFDGIIITDDAGNTVFSEGITGNRKNVSVMDTDFPTAEWNVRLIRDDSALKATMRNLYIIEALLLLSIMLLSSIIISAIYTRFTKPLKELMKKMLRNSRDGKYEHFEYESENEIGTLTHCYNEVIDEVGNLVMTLNEKIDELEEEKKQREWEAEQKRLAEIKALQAQINPHFLYNALNSIVWMTTDNGDEKATEFTLHLANYYHTSLSRGEEFIKLKEEITHSRDYLWLQSHRYDRIMYTIGLDPSIEDIKVPKIIIQPLIENA</sequence>
<keyword evidence="1" id="KW-0175">Coiled coil</keyword>
<dbReference type="Pfam" id="PF06580">
    <property type="entry name" value="His_kinase"/>
    <property type="match status" value="1"/>
</dbReference>
<evidence type="ECO:0000259" key="3">
    <source>
        <dbReference type="Pfam" id="PF06580"/>
    </source>
</evidence>
<dbReference type="AlphaFoldDB" id="A0A9D9ICZ0"/>
<reference evidence="4" key="1">
    <citation type="submission" date="2020-10" db="EMBL/GenBank/DDBJ databases">
        <authorList>
            <person name="Gilroy R."/>
        </authorList>
    </citation>
    <scope>NUCLEOTIDE SEQUENCE</scope>
    <source>
        <strain evidence="4">14700</strain>
    </source>
</reference>
<keyword evidence="4" id="KW-0418">Kinase</keyword>
<keyword evidence="2" id="KW-1133">Transmembrane helix</keyword>
<feature type="transmembrane region" description="Helical" evidence="2">
    <location>
        <begin position="273"/>
        <end position="299"/>
    </location>
</feature>
<proteinExistence type="predicted"/>
<keyword evidence="4" id="KW-0808">Transferase</keyword>
<feature type="non-terminal residue" evidence="4">
    <location>
        <position position="480"/>
    </location>
</feature>
<feature type="domain" description="Signal transduction histidine kinase internal region" evidence="3">
    <location>
        <begin position="375"/>
        <end position="451"/>
    </location>
</feature>
<reference evidence="4" key="2">
    <citation type="journal article" date="2021" name="PeerJ">
        <title>Extensive microbial diversity within the chicken gut microbiome revealed by metagenomics and culture.</title>
        <authorList>
            <person name="Gilroy R."/>
            <person name="Ravi A."/>
            <person name="Getino M."/>
            <person name="Pursley I."/>
            <person name="Horton D.L."/>
            <person name="Alikhan N.F."/>
            <person name="Baker D."/>
            <person name="Gharbi K."/>
            <person name="Hall N."/>
            <person name="Watson M."/>
            <person name="Adriaenssens E.M."/>
            <person name="Foster-Nyarko E."/>
            <person name="Jarju S."/>
            <person name="Secka A."/>
            <person name="Antonio M."/>
            <person name="Oren A."/>
            <person name="Chaudhuri R.R."/>
            <person name="La Ragione R."/>
            <person name="Hildebrand F."/>
            <person name="Pallen M.J."/>
        </authorList>
    </citation>
    <scope>NUCLEOTIDE SEQUENCE</scope>
    <source>
        <strain evidence="4">14700</strain>
    </source>
</reference>